<organism evidence="2 3">
    <name type="scientific">Reticulomyxa filosa</name>
    <dbReference type="NCBI Taxonomy" id="46433"/>
    <lineage>
        <taxon>Eukaryota</taxon>
        <taxon>Sar</taxon>
        <taxon>Rhizaria</taxon>
        <taxon>Retaria</taxon>
        <taxon>Foraminifera</taxon>
        <taxon>Monothalamids</taxon>
        <taxon>Reticulomyxidae</taxon>
        <taxon>Reticulomyxa</taxon>
    </lineage>
</organism>
<sequence>MFELNFSFFFKSVLIRPTNVKVLGIETTALIVTWQVEPFVLDSIHRHTILVAPSTQKSSPNRDKSKWYFQISISWRDTKEEEIKQDASATKPKITLSLEIVIEDSHSRFPSTYPCEVTTLACFDDSLQWTLRPRPPLFPHVTEITPNYARVEWQSALFVSPSATDVEYHICEYNQHNGQVIAITRNTFVELDGLKGGLEYLVTVRGVTGINELTDESTPLLFQVPSFEKINTIETEWSPSIPENIRTYTIDSSKDKHICWRSPLLALGKIRYEKKIKGVENDWSVFSSSIPGQIRSATTAYSLQLRTACEWANHTYYSKPSDEIIIPPCASVNEDSRPLTTKPLSSKPLAPVQHRMLLQNVDVINVQEQFDPIVIILFASAKSSQTRYFLQSTEEIPFATICTSPTVQWCVHKIIRSRVTSLHIFKKTKHESNLVNSLPVKNNSSFIVELDLPNKDQYQCSLALFEYIYNNIDDKIPFSLALDVFKHSCFHPQIISEMAIKKLDDTNTRYSWDHIKSPIFAFCLFLRLQDNAFFPCGIEHIYRHIAQMKTPNVRSVEFSPLFLHTTDMYIHMSTFLQAQMVASQLKAIIGDLLPTIRDDLANRVSNEQRDHQKFLLLLWYNLLSLSERHSEKEHLPKMQQRLEMVSISDKVLPLVEIEIEYLSSFRVFPSEEMLLLIVLKTENVDLLLQRMSFIVFCMNTHMYIYNIFFGVNIQKLVMETNSSNCSSMAKIVENYSATFNKFGGTILFEKGVEVAQSLIRITFKQDAAPSQKTISLFLHFISCWISKAETQKDADRLNQLFQMLPPLNGSPSLLKQVTDMESLINSNLFIDYFVKLIKFFDEANEKTKQLFIKWIKVGISFIDIAKRIETYNLKWDVLQNLESQPKMKKEFGEKLDILSIKNRETVLSLITWKWTSQHFGGKFEYLDDRDRAKCIETVKTWMKTTQWDNICGVMDRLLEGFKSLQFQESDKWIVYFSSDEGQQLLNLLTELKNGVNTKRLKCLSILNDYQAWFVKLCSAMANKTIIVKTIDLLIKDDNFAILQRFHDKYKDAEQLKQLFLQFQQAKANRELLQCFFEGCLIDNKRFGEELEEMSRQDTELKNWSGWTLDKALKYDWKKMELHRQTLLDVDKIRYSDVALIMWKDLLKANDLKWSLRPLSELDTYQLWQWVRAHENELTWDIPSFDFETYVHRWAKHEITMVNTDEQALLKALYSQQTIATISKEDKEVTSRLWQLVEQRVENVLTGTYIPYINKYTHTYIFESSEQHQPNEKEFTMSKLAELLKTFKQRWESAKSTLRDQTITGDRINKSLEFAIKSVDAIYTQIRLMYQPDTRTIETLQLNEATLDHAMSLKIYKFHSTEARTDEIEKMDSLLKKLGLDMPKTNDKREGSALTSCNFISAFKREVIEYCEEKKTDEMYWTYIRWDNIMTTCHISLQFRSWVQFMAFYVLLTNGGTQEFNKYDTYAEALHNVFRCFDGKDSLQLLRDATNAMKLLLVNKEDKDESWKDKKWEEAKKWVSSFASKTMQDILEFWKIHNNGLPQLGSCETKWLGLITRYGKVFQECMTAFSNDKEFDRHLQTFAESDPIQHSRAMGLIQVRRFLVTFLSKGFRNLSEIQTYIHEVGVSITETQLESFRTVFGSWGSILRIVINPQEWIFQNDKALLYRISKVLLIFDSDQKNDAAGDQMSQAEFQQLLDRLLMFMTGDANGVDSDNLTQQSGITSMNEKELPILIQAYHKHFSKIGPNAAELVRKTLQRTQITGKMLVEYVKKDETKLVQILSGINPTSDVAHIITALKKIIEFETLREY</sequence>
<feature type="non-terminal residue" evidence="2">
    <location>
        <position position="1808"/>
    </location>
</feature>
<accession>X6NU08</accession>
<dbReference type="SUPFAM" id="SSF49265">
    <property type="entry name" value="Fibronectin type III"/>
    <property type="match status" value="1"/>
</dbReference>
<evidence type="ECO:0000313" key="2">
    <source>
        <dbReference type="EMBL" id="ETO29274.1"/>
    </source>
</evidence>
<dbReference type="CDD" id="cd00063">
    <property type="entry name" value="FN3"/>
    <property type="match status" value="1"/>
</dbReference>
<dbReference type="InterPro" id="IPR036116">
    <property type="entry name" value="FN3_sf"/>
</dbReference>
<proteinExistence type="predicted"/>
<gene>
    <name evidence="2" type="ORF">RFI_07840</name>
</gene>
<keyword evidence="3" id="KW-1185">Reference proteome</keyword>
<evidence type="ECO:0000259" key="1">
    <source>
        <dbReference type="PROSITE" id="PS50853"/>
    </source>
</evidence>
<dbReference type="SMART" id="SM00060">
    <property type="entry name" value="FN3"/>
    <property type="match status" value="1"/>
</dbReference>
<feature type="domain" description="Fibronectin type-III" evidence="1">
    <location>
        <begin position="135"/>
        <end position="227"/>
    </location>
</feature>
<dbReference type="EMBL" id="ASPP01006140">
    <property type="protein sequence ID" value="ETO29274.1"/>
    <property type="molecule type" value="Genomic_DNA"/>
</dbReference>
<dbReference type="InterPro" id="IPR013783">
    <property type="entry name" value="Ig-like_fold"/>
</dbReference>
<dbReference type="Gene3D" id="2.60.40.10">
    <property type="entry name" value="Immunoglobulins"/>
    <property type="match status" value="1"/>
</dbReference>
<evidence type="ECO:0000313" key="3">
    <source>
        <dbReference type="Proteomes" id="UP000023152"/>
    </source>
</evidence>
<protein>
    <recommendedName>
        <fullName evidence="1">Fibronectin type-III domain-containing protein</fullName>
    </recommendedName>
</protein>
<dbReference type="InterPro" id="IPR003961">
    <property type="entry name" value="FN3_dom"/>
</dbReference>
<comment type="caution">
    <text evidence="2">The sequence shown here is derived from an EMBL/GenBank/DDBJ whole genome shotgun (WGS) entry which is preliminary data.</text>
</comment>
<reference evidence="2 3" key="1">
    <citation type="journal article" date="2013" name="Curr. Biol.">
        <title>The Genome of the Foraminiferan Reticulomyxa filosa.</title>
        <authorList>
            <person name="Glockner G."/>
            <person name="Hulsmann N."/>
            <person name="Schleicher M."/>
            <person name="Noegel A.A."/>
            <person name="Eichinger L."/>
            <person name="Gallinger C."/>
            <person name="Pawlowski J."/>
            <person name="Sierra R."/>
            <person name="Euteneuer U."/>
            <person name="Pillet L."/>
            <person name="Moustafa A."/>
            <person name="Platzer M."/>
            <person name="Groth M."/>
            <person name="Szafranski K."/>
            <person name="Schliwa M."/>
        </authorList>
    </citation>
    <scope>NUCLEOTIDE SEQUENCE [LARGE SCALE GENOMIC DNA]</scope>
</reference>
<dbReference type="Pfam" id="PF00041">
    <property type="entry name" value="fn3"/>
    <property type="match status" value="1"/>
</dbReference>
<dbReference type="Proteomes" id="UP000023152">
    <property type="component" value="Unassembled WGS sequence"/>
</dbReference>
<dbReference type="PROSITE" id="PS50853">
    <property type="entry name" value="FN3"/>
    <property type="match status" value="1"/>
</dbReference>
<name>X6NU08_RETFI</name>